<feature type="compositionally biased region" description="Basic and acidic residues" evidence="1">
    <location>
        <begin position="56"/>
        <end position="73"/>
    </location>
</feature>
<evidence type="ECO:0000313" key="2">
    <source>
        <dbReference type="EMBL" id="SDK54719.1"/>
    </source>
</evidence>
<feature type="compositionally biased region" description="Acidic residues" evidence="1">
    <location>
        <begin position="89"/>
        <end position="98"/>
    </location>
</feature>
<gene>
    <name evidence="2" type="ORF">SAMN05216243_3521</name>
</gene>
<protein>
    <submittedName>
        <fullName evidence="2">YceG-like family protein</fullName>
    </submittedName>
</protein>
<evidence type="ECO:0000313" key="3">
    <source>
        <dbReference type="Proteomes" id="UP000198694"/>
    </source>
</evidence>
<proteinExistence type="predicted"/>
<dbReference type="AlphaFoldDB" id="A0A1G9CSW6"/>
<feature type="region of interest" description="Disordered" evidence="1">
    <location>
        <begin position="56"/>
        <end position="101"/>
    </location>
</feature>
<dbReference type="STRING" id="407036.SAMN05216243_3521"/>
<dbReference type="EMBL" id="FNFL01000008">
    <property type="protein sequence ID" value="SDK54719.1"/>
    <property type="molecule type" value="Genomic_DNA"/>
</dbReference>
<reference evidence="2 3" key="1">
    <citation type="submission" date="2016-10" db="EMBL/GenBank/DDBJ databases">
        <authorList>
            <person name="de Groot N.N."/>
        </authorList>
    </citation>
    <scope>NUCLEOTIDE SEQUENCE [LARGE SCALE GENOMIC DNA]</scope>
    <source>
        <strain evidence="2 3">CGMCC 1.6502</strain>
    </source>
</reference>
<dbReference type="Proteomes" id="UP000198694">
    <property type="component" value="Unassembled WGS sequence"/>
</dbReference>
<dbReference type="OrthoDB" id="2691730at2"/>
<keyword evidence="3" id="KW-1185">Reference proteome</keyword>
<dbReference type="Gene3D" id="3.30.1490.480">
    <property type="entry name" value="Endolytic murein transglycosylase"/>
    <property type="match status" value="1"/>
</dbReference>
<sequence>MKQPIRAFALGLLAATLLLAFAFYFDGNKNEPAKDMTASDMINHLEQEGYVVKSADEIQAERQSNEQQKQKEEEQTEENSQAEKQQAEDSPESIELEIESGTSTEEIVDVLYQSGIIEDKQSFTSYLIDKNYSTKVQIGQFTIHESMTYQEIANEITGQ</sequence>
<accession>A0A1G9CSW6</accession>
<name>A0A1G9CSW6_9BACI</name>
<evidence type="ECO:0000256" key="1">
    <source>
        <dbReference type="SAM" id="MobiDB-lite"/>
    </source>
</evidence>
<organism evidence="2 3">
    <name type="scientific">Sediminibacillus albus</name>
    <dbReference type="NCBI Taxonomy" id="407036"/>
    <lineage>
        <taxon>Bacteria</taxon>
        <taxon>Bacillati</taxon>
        <taxon>Bacillota</taxon>
        <taxon>Bacilli</taxon>
        <taxon>Bacillales</taxon>
        <taxon>Bacillaceae</taxon>
        <taxon>Sediminibacillus</taxon>
    </lineage>
</organism>
<dbReference type="RefSeq" id="WP_093217014.1">
    <property type="nucleotide sequence ID" value="NZ_FNFL01000008.1"/>
</dbReference>